<dbReference type="Proteomes" id="UP001652625">
    <property type="component" value="Chromosome 07"/>
</dbReference>
<dbReference type="GO" id="GO:0016301">
    <property type="term" value="F:kinase activity"/>
    <property type="evidence" value="ECO:0007669"/>
    <property type="project" value="UniProtKB-KW"/>
</dbReference>
<dbReference type="SUPFAM" id="SSF56112">
    <property type="entry name" value="Protein kinase-like (PK-like)"/>
    <property type="match status" value="1"/>
</dbReference>
<feature type="transmembrane region" description="Helical" evidence="10">
    <location>
        <begin position="320"/>
        <end position="343"/>
    </location>
</feature>
<dbReference type="PROSITE" id="PS50038">
    <property type="entry name" value="FZ"/>
    <property type="match status" value="1"/>
</dbReference>
<evidence type="ECO:0000313" key="16">
    <source>
        <dbReference type="RefSeq" id="XP_065657215.1"/>
    </source>
</evidence>
<dbReference type="GeneID" id="100204292"/>
<dbReference type="Gene3D" id="3.30.200.20">
    <property type="entry name" value="Phosphorylase Kinase, domain 1"/>
    <property type="match status" value="1"/>
</dbReference>
<dbReference type="SUPFAM" id="SSF48726">
    <property type="entry name" value="Immunoglobulin"/>
    <property type="match status" value="1"/>
</dbReference>
<dbReference type="InterPro" id="IPR001245">
    <property type="entry name" value="Ser-Thr/Tyr_kinase_cat_dom"/>
</dbReference>
<dbReference type="InterPro" id="IPR020067">
    <property type="entry name" value="Frizzled_dom"/>
</dbReference>
<dbReference type="CDD" id="cd00192">
    <property type="entry name" value="PTKc"/>
    <property type="match status" value="1"/>
</dbReference>
<keyword evidence="15" id="KW-1185">Reference proteome</keyword>
<evidence type="ECO:0000313" key="15">
    <source>
        <dbReference type="Proteomes" id="UP001652625"/>
    </source>
</evidence>
<dbReference type="PANTHER" id="PTHR24416">
    <property type="entry name" value="TYROSINE-PROTEIN KINASE RECEPTOR"/>
    <property type="match status" value="1"/>
</dbReference>
<keyword evidence="11" id="KW-0732">Signal</keyword>
<dbReference type="SMART" id="SM00408">
    <property type="entry name" value="IGc2"/>
    <property type="match status" value="1"/>
</dbReference>
<dbReference type="Gene3D" id="1.10.510.10">
    <property type="entry name" value="Transferase(Phosphotransferase) domain 1"/>
    <property type="match status" value="1"/>
</dbReference>
<dbReference type="SMART" id="SM00409">
    <property type="entry name" value="IG"/>
    <property type="match status" value="1"/>
</dbReference>
<dbReference type="PRINTS" id="PR00109">
    <property type="entry name" value="TYRKINASE"/>
</dbReference>
<evidence type="ECO:0000256" key="8">
    <source>
        <dbReference type="ARBA" id="ARBA00023319"/>
    </source>
</evidence>
<keyword evidence="16" id="KW-0808">Transferase</keyword>
<dbReference type="PROSITE" id="PS00109">
    <property type="entry name" value="PROTEIN_KINASE_TYR"/>
    <property type="match status" value="1"/>
</dbReference>
<organism evidence="15 16">
    <name type="scientific">Hydra vulgaris</name>
    <name type="common">Hydra</name>
    <name type="synonym">Hydra attenuata</name>
    <dbReference type="NCBI Taxonomy" id="6087"/>
    <lineage>
        <taxon>Eukaryota</taxon>
        <taxon>Metazoa</taxon>
        <taxon>Cnidaria</taxon>
        <taxon>Hydrozoa</taxon>
        <taxon>Hydroidolina</taxon>
        <taxon>Anthoathecata</taxon>
        <taxon>Aplanulata</taxon>
        <taxon>Hydridae</taxon>
        <taxon>Hydra</taxon>
    </lineage>
</organism>
<dbReference type="Gene3D" id="1.10.2000.10">
    <property type="entry name" value="Frizzled cysteine-rich domain"/>
    <property type="match status" value="1"/>
</dbReference>
<dbReference type="RefSeq" id="XP_065657215.1">
    <property type="nucleotide sequence ID" value="XM_065801143.1"/>
</dbReference>
<keyword evidence="6 16" id="KW-0675">Receptor</keyword>
<dbReference type="InterPro" id="IPR013783">
    <property type="entry name" value="Ig-like_fold"/>
</dbReference>
<proteinExistence type="predicted"/>
<feature type="domain" description="FZ" evidence="13">
    <location>
        <begin position="164"/>
        <end position="292"/>
    </location>
</feature>
<comment type="caution">
    <text evidence="9">Lacks conserved residue(s) required for the propagation of feature annotation.</text>
</comment>
<evidence type="ECO:0000256" key="5">
    <source>
        <dbReference type="ARBA" id="ARBA00023157"/>
    </source>
</evidence>
<evidence type="ECO:0000259" key="14">
    <source>
        <dbReference type="PROSITE" id="PS50835"/>
    </source>
</evidence>
<comment type="subcellular location">
    <subcellularLocation>
        <location evidence="1">Membrane</location>
        <topology evidence="1">Single-pass membrane protein</topology>
    </subcellularLocation>
</comment>
<evidence type="ECO:0000256" key="11">
    <source>
        <dbReference type="SAM" id="SignalP"/>
    </source>
</evidence>
<keyword evidence="8" id="KW-0393">Immunoglobulin domain</keyword>
<dbReference type="Pfam" id="PF13927">
    <property type="entry name" value="Ig_3"/>
    <property type="match status" value="1"/>
</dbReference>
<evidence type="ECO:0000256" key="6">
    <source>
        <dbReference type="ARBA" id="ARBA00023170"/>
    </source>
</evidence>
<feature type="domain" description="Ig-like" evidence="14">
    <location>
        <begin position="40"/>
        <end position="134"/>
    </location>
</feature>
<evidence type="ECO:0000256" key="2">
    <source>
        <dbReference type="ARBA" id="ARBA00022692"/>
    </source>
</evidence>
<dbReference type="InterPro" id="IPR011009">
    <property type="entry name" value="Kinase-like_dom_sf"/>
</dbReference>
<keyword evidence="2 10" id="KW-0812">Transmembrane</keyword>
<dbReference type="Gene3D" id="2.60.40.10">
    <property type="entry name" value="Immunoglobulins"/>
    <property type="match status" value="1"/>
</dbReference>
<dbReference type="SMART" id="SM00220">
    <property type="entry name" value="S_TKc"/>
    <property type="match status" value="1"/>
</dbReference>
<evidence type="ECO:0000256" key="1">
    <source>
        <dbReference type="ARBA" id="ARBA00004167"/>
    </source>
</evidence>
<evidence type="ECO:0000256" key="9">
    <source>
        <dbReference type="PROSITE-ProRule" id="PRU00090"/>
    </source>
</evidence>
<keyword evidence="5 9" id="KW-1015">Disulfide bond</keyword>
<keyword evidence="7" id="KW-0325">Glycoprotein</keyword>
<sequence length="815" mass="91468">MYILIICFIILLHSKHSHGSLNFNEERESICENEEPCRAPKIKVGPQNISLSLGDYAELTCVARGNPVPSIKWMKNEMLISDFNRFHIKNEKFRAKANGPFRGANSKLEIMKIENEQFGTYKCVAKNSRGTSISSNGIITLKARKTNLLLPENVPGSSKYIEHGKEHQCVSKLNSSACAAFFDSKKFFYKDDTTDDKLLMLSKIAEYESSSSFFSQRCRSHAMAFLCFYNLPYCQNSLDSKPKKMDVCQQDCIKLSTEYCKSEFLRAKDDPILSSLIPGHCSTLSKDSCISVLKLHSKVPNDDLKHVNINNLVHPKVISIWYTIVPCLIFSVFVSVIIISLAWRRHKKSYQSPSKMQTQIFPRVNPKILEIDRADLCDFRLLGDGSLGCVYSADYTGNKDGKTFTECVAVKSIINKALPKQIEDFVREAETRANFKHENVVALVGVISKEEPLSLIYEYTEFGDLHEYLLRHSPNFSDAHANDNCDPLEFSDLLAISTQVANGMAYLSSHAFVHKDLAARNCLVAENGLIKISDFSGLSDMYASDYLRSTEHSPLPIRWMSPESLCQLVSSSNTVSFSSASDIWSYGVLLWEIFSYGSRPYYGLSNAQCMQLIMDYKLLSCPTGCSAAIYNIMIECWSKDASVRCGFIEICNKLKCYGDIISHNKSSRQSSNSLQSNNSVQRSANSLQSHRSDFSINKMHKTSNGVSYAYQQLERPMMNGYFHEKRSSIRGSPSQQVGIVEMDFEFLPLSSLPHNRQPPPSFVSSYYPPSMNCPPASAVLSQPSNSSHCSSSCNRSGCSYKSPSSSCVDNSHIYL</sequence>
<dbReference type="InterPro" id="IPR007110">
    <property type="entry name" value="Ig-like_dom"/>
</dbReference>
<reference evidence="16" key="1">
    <citation type="submission" date="2025-08" db="UniProtKB">
        <authorList>
            <consortium name="RefSeq"/>
        </authorList>
    </citation>
    <scope>IDENTIFICATION</scope>
</reference>
<dbReference type="InterPro" id="IPR036790">
    <property type="entry name" value="Frizzled_dom_sf"/>
</dbReference>
<dbReference type="PROSITE" id="PS50835">
    <property type="entry name" value="IG_LIKE"/>
    <property type="match status" value="1"/>
</dbReference>
<keyword evidence="16" id="KW-0418">Kinase</keyword>
<evidence type="ECO:0000259" key="12">
    <source>
        <dbReference type="PROSITE" id="PS50011"/>
    </source>
</evidence>
<dbReference type="PROSITE" id="PS50011">
    <property type="entry name" value="PROTEIN_KINASE_DOM"/>
    <property type="match status" value="1"/>
</dbReference>
<dbReference type="InterPro" id="IPR003598">
    <property type="entry name" value="Ig_sub2"/>
</dbReference>
<dbReference type="InterPro" id="IPR000719">
    <property type="entry name" value="Prot_kinase_dom"/>
</dbReference>
<evidence type="ECO:0000256" key="3">
    <source>
        <dbReference type="ARBA" id="ARBA00022989"/>
    </source>
</evidence>
<evidence type="ECO:0000256" key="7">
    <source>
        <dbReference type="ARBA" id="ARBA00023180"/>
    </source>
</evidence>
<evidence type="ECO:0000256" key="4">
    <source>
        <dbReference type="ARBA" id="ARBA00023136"/>
    </source>
</evidence>
<protein>
    <submittedName>
        <fullName evidence="16">Inactive tyrosine-protein kinase transmembrane receptor ROR1 isoform X2</fullName>
    </submittedName>
</protein>
<dbReference type="InterPro" id="IPR008266">
    <property type="entry name" value="Tyr_kinase_AS"/>
</dbReference>
<dbReference type="PANTHER" id="PTHR24416:SF611">
    <property type="entry name" value="TYROSINE-PROTEIN KINASE TRANSMEMBRANE RECEPTOR ROR"/>
    <property type="match status" value="1"/>
</dbReference>
<name>A0ABM4C6J0_HYDVU</name>
<accession>A0ABM4C6J0</accession>
<dbReference type="InterPro" id="IPR003599">
    <property type="entry name" value="Ig_sub"/>
</dbReference>
<gene>
    <name evidence="16" type="primary">LOC100204292</name>
</gene>
<feature type="disulfide bond" evidence="9">
    <location>
        <begin position="248"/>
        <end position="289"/>
    </location>
</feature>
<dbReference type="InterPro" id="IPR036179">
    <property type="entry name" value="Ig-like_dom_sf"/>
</dbReference>
<dbReference type="Pfam" id="PF07714">
    <property type="entry name" value="PK_Tyr_Ser-Thr"/>
    <property type="match status" value="1"/>
</dbReference>
<dbReference type="InterPro" id="IPR050122">
    <property type="entry name" value="RTK"/>
</dbReference>
<feature type="chain" id="PRO_5047433093" evidence="11">
    <location>
        <begin position="20"/>
        <end position="815"/>
    </location>
</feature>
<keyword evidence="3 10" id="KW-1133">Transmembrane helix</keyword>
<evidence type="ECO:0000259" key="13">
    <source>
        <dbReference type="PROSITE" id="PS50038"/>
    </source>
</evidence>
<evidence type="ECO:0000256" key="10">
    <source>
        <dbReference type="SAM" id="Phobius"/>
    </source>
</evidence>
<feature type="domain" description="Protein kinase" evidence="12">
    <location>
        <begin position="376"/>
        <end position="660"/>
    </location>
</feature>
<keyword evidence="4 10" id="KW-0472">Membrane</keyword>
<feature type="signal peptide" evidence="11">
    <location>
        <begin position="1"/>
        <end position="19"/>
    </location>
</feature>